<dbReference type="Pfam" id="PF00498">
    <property type="entry name" value="FHA"/>
    <property type="match status" value="1"/>
</dbReference>
<comment type="subcellular location">
    <subcellularLocation>
        <location evidence="1">Cell membrane</location>
        <topology evidence="1">Multi-pass membrane protein</topology>
    </subcellularLocation>
</comment>
<feature type="compositionally biased region" description="Low complexity" evidence="7">
    <location>
        <begin position="269"/>
        <end position="279"/>
    </location>
</feature>
<feature type="domain" description="RDD" evidence="10">
    <location>
        <begin position="5"/>
        <end position="133"/>
    </location>
</feature>
<protein>
    <submittedName>
        <fullName evidence="11">RDD family protein</fullName>
    </submittedName>
</protein>
<comment type="caution">
    <text evidence="11">The sequence shown here is derived from an EMBL/GenBank/DDBJ whole genome shotgun (WGS) entry which is preliminary data.</text>
</comment>
<dbReference type="InterPro" id="IPR008984">
    <property type="entry name" value="SMAD_FHA_dom_sf"/>
</dbReference>
<keyword evidence="3" id="KW-0597">Phosphoprotein</keyword>
<evidence type="ECO:0000256" key="6">
    <source>
        <dbReference type="ARBA" id="ARBA00023136"/>
    </source>
</evidence>
<dbReference type="RefSeq" id="WP_283715379.1">
    <property type="nucleotide sequence ID" value="NZ_JASJND010000004.1"/>
</dbReference>
<sequence>MAAPAALRHRVLAAAIDAGIAAAVVAVASGLVVAVSVIFSGAVAFAAAVAVAGLAGLAWFLVQTWMQGNQGSIGMRLMGIRLAHAGDGWDLGFGRALGRNVVWSLGCSIIVGWFSPLFDRSPQRRGWHDLASGAVMTDAVPTRPARDEVSARSAGPARPSSPTIPVADAASIASIRDALQGARVVPDHGAAKPPAPVASPATDLPVPVVVAASVAPVAQAAAPAVPAESAAAAQPAAAAPLAPAAAPLAPAAAPLAPAAAPVAPPASWAPPARTPNRAPRTLPVDVIETVPGAPGRSGIRPTDPATPLPTTLAMLVWDDGTRHTVYDATLFGRSPAGEAGKRLTPVRDDTLSISKTHFEIGADEQSAWIVDRHSLNGVVITRAGVPQRIVPGEPARLWPGDVLDIGDRRVTVEGAR</sequence>
<accession>A0ABT6ZCL5</accession>
<evidence type="ECO:0000259" key="10">
    <source>
        <dbReference type="Pfam" id="PF06271"/>
    </source>
</evidence>
<evidence type="ECO:0000256" key="2">
    <source>
        <dbReference type="ARBA" id="ARBA00022475"/>
    </source>
</evidence>
<reference evidence="11 12" key="1">
    <citation type="submission" date="2023-05" db="EMBL/GenBank/DDBJ databases">
        <title>Microbacterium dauci sp.nov., Isolated from Carrot Rhizosphere Soil.</title>
        <authorList>
            <person name="Xiao Z."/>
            <person name="Zheng J."/>
        </authorList>
    </citation>
    <scope>NUCLEOTIDE SEQUENCE [LARGE SCALE GENOMIC DNA]</scope>
    <source>
        <strain evidence="11 12">LX3-4</strain>
    </source>
</reference>
<keyword evidence="5 8" id="KW-1133">Transmembrane helix</keyword>
<evidence type="ECO:0000256" key="7">
    <source>
        <dbReference type="SAM" id="MobiDB-lite"/>
    </source>
</evidence>
<evidence type="ECO:0000256" key="4">
    <source>
        <dbReference type="ARBA" id="ARBA00022692"/>
    </source>
</evidence>
<proteinExistence type="predicted"/>
<feature type="domain" description="FHA" evidence="9">
    <location>
        <begin position="348"/>
        <end position="406"/>
    </location>
</feature>
<dbReference type="InterPro" id="IPR051791">
    <property type="entry name" value="Pra-immunoreactive"/>
</dbReference>
<dbReference type="CDD" id="cd00060">
    <property type="entry name" value="FHA"/>
    <property type="match status" value="1"/>
</dbReference>
<keyword evidence="4 8" id="KW-0812">Transmembrane</keyword>
<dbReference type="PANTHER" id="PTHR36115">
    <property type="entry name" value="PROLINE-RICH ANTIGEN HOMOLOG-RELATED"/>
    <property type="match status" value="1"/>
</dbReference>
<feature type="transmembrane region" description="Helical" evidence="8">
    <location>
        <begin position="101"/>
        <end position="118"/>
    </location>
</feature>
<dbReference type="Proteomes" id="UP001321481">
    <property type="component" value="Unassembled WGS sequence"/>
</dbReference>
<feature type="transmembrane region" description="Helical" evidence="8">
    <location>
        <begin position="12"/>
        <end position="35"/>
    </location>
</feature>
<organism evidence="11 12">
    <name type="scientific">Microbacterium dauci</name>
    <dbReference type="NCBI Taxonomy" id="3048008"/>
    <lineage>
        <taxon>Bacteria</taxon>
        <taxon>Bacillati</taxon>
        <taxon>Actinomycetota</taxon>
        <taxon>Actinomycetes</taxon>
        <taxon>Micrococcales</taxon>
        <taxon>Microbacteriaceae</taxon>
        <taxon>Microbacterium</taxon>
    </lineage>
</organism>
<evidence type="ECO:0000313" key="12">
    <source>
        <dbReference type="Proteomes" id="UP001321481"/>
    </source>
</evidence>
<dbReference type="SUPFAM" id="SSF49879">
    <property type="entry name" value="SMAD/FHA domain"/>
    <property type="match status" value="1"/>
</dbReference>
<evidence type="ECO:0000259" key="9">
    <source>
        <dbReference type="Pfam" id="PF00498"/>
    </source>
</evidence>
<evidence type="ECO:0000256" key="1">
    <source>
        <dbReference type="ARBA" id="ARBA00004651"/>
    </source>
</evidence>
<dbReference type="Gene3D" id="2.60.200.20">
    <property type="match status" value="1"/>
</dbReference>
<evidence type="ECO:0000256" key="8">
    <source>
        <dbReference type="SAM" id="Phobius"/>
    </source>
</evidence>
<name>A0ABT6ZCL5_9MICO</name>
<evidence type="ECO:0000256" key="5">
    <source>
        <dbReference type="ARBA" id="ARBA00022989"/>
    </source>
</evidence>
<feature type="transmembrane region" description="Helical" evidence="8">
    <location>
        <begin position="42"/>
        <end position="62"/>
    </location>
</feature>
<feature type="compositionally biased region" description="Low complexity" evidence="7">
    <location>
        <begin position="151"/>
        <end position="164"/>
    </location>
</feature>
<evidence type="ECO:0000313" key="11">
    <source>
        <dbReference type="EMBL" id="MDJ1113879.1"/>
    </source>
</evidence>
<dbReference type="InterPro" id="IPR010432">
    <property type="entry name" value="RDD"/>
</dbReference>
<keyword evidence="12" id="KW-1185">Reference proteome</keyword>
<keyword evidence="2" id="KW-1003">Cell membrane</keyword>
<keyword evidence="6 8" id="KW-0472">Membrane</keyword>
<dbReference type="InterPro" id="IPR000253">
    <property type="entry name" value="FHA_dom"/>
</dbReference>
<feature type="region of interest" description="Disordered" evidence="7">
    <location>
        <begin position="138"/>
        <end position="164"/>
    </location>
</feature>
<feature type="region of interest" description="Disordered" evidence="7">
    <location>
        <begin position="260"/>
        <end position="279"/>
    </location>
</feature>
<evidence type="ECO:0000256" key="3">
    <source>
        <dbReference type="ARBA" id="ARBA00022553"/>
    </source>
</evidence>
<dbReference type="EMBL" id="JASJND010000004">
    <property type="protein sequence ID" value="MDJ1113879.1"/>
    <property type="molecule type" value="Genomic_DNA"/>
</dbReference>
<dbReference type="Pfam" id="PF06271">
    <property type="entry name" value="RDD"/>
    <property type="match status" value="1"/>
</dbReference>
<gene>
    <name evidence="11" type="ORF">QNI14_05395</name>
</gene>